<dbReference type="AlphaFoldDB" id="A0A0H3DXT2"/>
<evidence type="ECO:0000313" key="2">
    <source>
        <dbReference type="Proteomes" id="UP000002230"/>
    </source>
</evidence>
<dbReference type="EMBL" id="CP002154">
    <property type="protein sequence ID" value="ADM42775.1"/>
    <property type="molecule type" value="Genomic_DNA"/>
</dbReference>
<name>A0A0H3DXT2_EDWTF</name>
<protein>
    <submittedName>
        <fullName evidence="1">Uncharacterized protein</fullName>
    </submittedName>
</protein>
<sequence length="37" mass="4423">MLMCAFLQQDILHYHPIVPADFALLRLFYLMVNPLFQ</sequence>
<gene>
    <name evidence="1" type="ordered locus">ETAF_2672</name>
</gene>
<organism evidence="1 2">
    <name type="scientific">Edwardsiella tarda (strain FL6-60)</name>
    <dbReference type="NCBI Taxonomy" id="718251"/>
    <lineage>
        <taxon>Bacteria</taxon>
        <taxon>Pseudomonadati</taxon>
        <taxon>Pseudomonadota</taxon>
        <taxon>Gammaproteobacteria</taxon>
        <taxon>Enterobacterales</taxon>
        <taxon>Hafniaceae</taxon>
        <taxon>Edwardsiella</taxon>
    </lineage>
</organism>
<accession>A0A0H3DXT2</accession>
<keyword evidence="2" id="KW-1185">Reference proteome</keyword>
<evidence type="ECO:0000313" key="1">
    <source>
        <dbReference type="EMBL" id="ADM42775.1"/>
    </source>
</evidence>
<reference evidence="2" key="1">
    <citation type="submission" date="2010-08" db="EMBL/GenBank/DDBJ databases">
        <title>Genome comparisons of Edwardsiella bacteria analysed using deep sequencing technology.</title>
        <authorList>
            <person name="van Soest J.J."/>
            <person name="Henkel C.V."/>
            <person name="Jansen H.J."/>
            <person name="van den Hondel C.A.M.J.J."/>
            <person name="Bloemberg G.V."/>
            <person name="Meijer A.H."/>
            <person name="Spaink H.P."/>
        </authorList>
    </citation>
    <scope>NUCLEOTIDE SEQUENCE [LARGE SCALE GENOMIC DNA]</scope>
    <source>
        <strain evidence="2">FL6-60</strain>
    </source>
</reference>
<dbReference type="HOGENOM" id="CLU_3343117_0_0_6"/>
<reference evidence="1 2" key="2">
    <citation type="journal article" date="2011" name="BMC Immunol.">
        <title>Comparison of static immersion and intravenous injection systems for exposure of zebrafish embryos to the natural pathogen Edwardsiella tarda.</title>
        <authorList>
            <person name="van Soest J.J."/>
            <person name="Stockhammer O.W."/>
            <person name="Ordas A."/>
            <person name="Bloemberg G.V."/>
            <person name="Spaink H.P."/>
            <person name="Meijer A.H."/>
        </authorList>
    </citation>
    <scope>NUCLEOTIDE SEQUENCE [LARGE SCALE GENOMIC DNA]</scope>
    <source>
        <strain evidence="1 2">FL6-60</strain>
    </source>
</reference>
<proteinExistence type="predicted"/>
<dbReference type="PATRIC" id="fig|718251.5.peg.2776"/>
<dbReference type="Proteomes" id="UP000002230">
    <property type="component" value="Chromosome"/>
</dbReference>
<dbReference type="KEGG" id="etd:ETAF_2672"/>